<dbReference type="Gene3D" id="3.30.559.10">
    <property type="entry name" value="Chloramphenicol acetyltransferase-like domain"/>
    <property type="match status" value="1"/>
</dbReference>
<comment type="caution">
    <text evidence="2">The sequence shown here is derived from an EMBL/GenBank/DDBJ whole genome shotgun (WGS) entry which is preliminary data.</text>
</comment>
<reference evidence="2 3" key="1">
    <citation type="submission" date="2022-03" db="EMBL/GenBank/DDBJ databases">
        <authorList>
            <person name="Nunn A."/>
            <person name="Chopra R."/>
            <person name="Nunn A."/>
            <person name="Contreras Garrido A."/>
        </authorList>
    </citation>
    <scope>NUCLEOTIDE SEQUENCE [LARGE SCALE GENOMIC DNA]</scope>
</reference>
<dbReference type="AlphaFoldDB" id="A0AAU9RHG7"/>
<dbReference type="SUPFAM" id="SSF52777">
    <property type="entry name" value="CoA-dependent acyltransferases"/>
    <property type="match status" value="1"/>
</dbReference>
<dbReference type="Proteomes" id="UP000836841">
    <property type="component" value="Unassembled WGS sequence"/>
</dbReference>
<sequence length="60" mass="6565">MLVNVTADHRIIYGADLAAFLQTFSKIVENPESLTMFKEDYSLKQGSPSAARAEFAGCPN</sequence>
<feature type="domain" description="2-oxoacid dehydrogenase acyltransferase catalytic" evidence="1">
    <location>
        <begin position="1"/>
        <end position="35"/>
    </location>
</feature>
<name>A0AAU9RHG7_THLAR</name>
<organism evidence="2 3">
    <name type="scientific">Thlaspi arvense</name>
    <name type="common">Field penny-cress</name>
    <dbReference type="NCBI Taxonomy" id="13288"/>
    <lineage>
        <taxon>Eukaryota</taxon>
        <taxon>Viridiplantae</taxon>
        <taxon>Streptophyta</taxon>
        <taxon>Embryophyta</taxon>
        <taxon>Tracheophyta</taxon>
        <taxon>Spermatophyta</taxon>
        <taxon>Magnoliopsida</taxon>
        <taxon>eudicotyledons</taxon>
        <taxon>Gunneridae</taxon>
        <taxon>Pentapetalae</taxon>
        <taxon>rosids</taxon>
        <taxon>malvids</taxon>
        <taxon>Brassicales</taxon>
        <taxon>Brassicaceae</taxon>
        <taxon>Thlaspideae</taxon>
        <taxon>Thlaspi</taxon>
    </lineage>
</organism>
<evidence type="ECO:0000313" key="2">
    <source>
        <dbReference type="EMBL" id="CAH2042926.1"/>
    </source>
</evidence>
<evidence type="ECO:0000259" key="1">
    <source>
        <dbReference type="Pfam" id="PF00198"/>
    </source>
</evidence>
<keyword evidence="3" id="KW-1185">Reference proteome</keyword>
<protein>
    <recommendedName>
        <fullName evidence="1">2-oxoacid dehydrogenase acyltransferase catalytic domain-containing protein</fullName>
    </recommendedName>
</protein>
<accession>A0AAU9RHG7</accession>
<dbReference type="GO" id="GO:0016746">
    <property type="term" value="F:acyltransferase activity"/>
    <property type="evidence" value="ECO:0007669"/>
    <property type="project" value="InterPro"/>
</dbReference>
<proteinExistence type="predicted"/>
<dbReference type="InterPro" id="IPR023213">
    <property type="entry name" value="CAT-like_dom_sf"/>
</dbReference>
<dbReference type="InterPro" id="IPR001078">
    <property type="entry name" value="2-oxoacid_DH_actylTfrase"/>
</dbReference>
<dbReference type="Pfam" id="PF00198">
    <property type="entry name" value="2-oxoacid_dh"/>
    <property type="match status" value="1"/>
</dbReference>
<gene>
    <name evidence="2" type="ORF">TAV2_LOCUS4894</name>
</gene>
<evidence type="ECO:0000313" key="3">
    <source>
        <dbReference type="Proteomes" id="UP000836841"/>
    </source>
</evidence>
<dbReference type="EMBL" id="CAJVSB020000227">
    <property type="protein sequence ID" value="CAH2042926.1"/>
    <property type="molecule type" value="Genomic_DNA"/>
</dbReference>